<dbReference type="PROSITE" id="PS50011">
    <property type="entry name" value="PROTEIN_KINASE_DOM"/>
    <property type="match status" value="1"/>
</dbReference>
<name>A0ABQ9XCV5_9EUKA</name>
<evidence type="ECO:0000259" key="3">
    <source>
        <dbReference type="PROSITE" id="PS50011"/>
    </source>
</evidence>
<keyword evidence="5" id="KW-1185">Reference proteome</keyword>
<dbReference type="EMBL" id="JARBJD010000185">
    <property type="protein sequence ID" value="KAK2948055.1"/>
    <property type="molecule type" value="Genomic_DNA"/>
</dbReference>
<keyword evidence="2" id="KW-0812">Transmembrane</keyword>
<dbReference type="Proteomes" id="UP001281761">
    <property type="component" value="Unassembled WGS sequence"/>
</dbReference>
<dbReference type="PANTHER" id="PTHR44329">
    <property type="entry name" value="SERINE/THREONINE-PROTEIN KINASE TNNI3K-RELATED"/>
    <property type="match status" value="1"/>
</dbReference>
<sequence>MGLLRCLDMKLEVDDVWMDDVSVSNGNGDGFFVSFPSSLSSNVASFSLTNLHYASSPSKNSDTAKPHFLFLTGFNLSSWISVGDSRFAGSFEGEDVNAEWLWTEDEHAEIGLSASLLFYLIDDVGPVGVDSSGLDIAKCGYQTVWCPTLPSALAKLPSSQSSTVVVQMSVDFNTSIAFTSSTILTGLTGSSQLLVGENTQFQVQTDDVNLDLSSLVVGLPSELSSSCLFLSSKGSLSFEAVSFVSSDPANAFSSQLIFSTAPLSLTDVNVTSVSLSGVALIESWSDVSISGCHFTSISRSTGLGSVIDANISETTKMKVIDSTFDDCICDSTTNWILLKGVNSETNELSSWKDTFSLSSPRSGVLVLLNEHEPFSLISELYPPGASLVVTSSSGIDHRLCGNESVPCRTISGSASASGGRSFSVRGSCLMGGELWIETDGLTMEGLNSNVGTVLMDGTSQIIQRVADYPKPVTLRHVCVDVSSSTLNSESSILHLETGTLDMSSCSFKSSQTIGMKLLSMASGILKFNSISLSSLSFSTTPIVLTSLTEATLEHVTISDCVASRIISASFIPSLTLQTVVIERVTTPLLNSDHSNASKIEELCHWTGGVVSLEHCSTVVRGSQFADLEEGAFTVEGGSLERHSSTFEETHDESTFFPSAHRNIACQNDGSLSINSPNGGDGSPGVPSLWIDSSNCTLSKNSQPITAPLFIPTLDTTKSTSKTSKKMITMTLVGTLLMPCDLHLEVFSVEPNKAETGDVESLDLTSIGIDWNETSMTVELNENSDFPRLKKEHEWHARLAFGLGTDRTASFRVKLSLSDERKAQAKAAMKWVIPLIAGIAALLVFVLILLVVLRKRNKDKEQKKTKLSEMGEVDQAMNDIAKMDDPSLAMTDNLHHFSFDTPTETNKTDENSHFTLIPTPPDDPHERKEDKAEQTNTTVIARGPDGKEVHIPLTKDTLYNRLHGPNPDLQLNSAQLRVQLVAALTAIHKHSATSEVLARLNPHVVFFDSAGVVCLQVNQHPQPQASDGEKQMKREEELDRWKAPEVANGEVKVDHQQAAVFSLGLLFWEMETGMVPFRELDAVNAQRQLGTGLRPPMDRIKSESLVELIEQCLDLEPENRPTFSELEKLLSPPSLHQPSQPLSRRPVPLLNKASFTEAIRSNDATT</sequence>
<dbReference type="Gene3D" id="1.10.510.10">
    <property type="entry name" value="Transferase(Phosphotransferase) domain 1"/>
    <property type="match status" value="1"/>
</dbReference>
<protein>
    <recommendedName>
        <fullName evidence="3">Protein kinase domain-containing protein</fullName>
    </recommendedName>
</protein>
<dbReference type="Pfam" id="PF07714">
    <property type="entry name" value="PK_Tyr_Ser-Thr"/>
    <property type="match status" value="1"/>
</dbReference>
<evidence type="ECO:0000313" key="4">
    <source>
        <dbReference type="EMBL" id="KAK2948055.1"/>
    </source>
</evidence>
<dbReference type="InterPro" id="IPR051681">
    <property type="entry name" value="Ser/Thr_Kinases-Pseudokinases"/>
</dbReference>
<proteinExistence type="predicted"/>
<feature type="domain" description="Protein kinase" evidence="3">
    <location>
        <begin position="810"/>
        <end position="1134"/>
    </location>
</feature>
<feature type="compositionally biased region" description="Low complexity" evidence="1">
    <location>
        <begin position="1128"/>
        <end position="1142"/>
    </location>
</feature>
<gene>
    <name evidence="4" type="ORF">BLNAU_17002</name>
</gene>
<dbReference type="InterPro" id="IPR000719">
    <property type="entry name" value="Prot_kinase_dom"/>
</dbReference>
<evidence type="ECO:0000256" key="2">
    <source>
        <dbReference type="SAM" id="Phobius"/>
    </source>
</evidence>
<feature type="region of interest" description="Disordered" evidence="1">
    <location>
        <begin position="1128"/>
        <end position="1148"/>
    </location>
</feature>
<feature type="region of interest" description="Disordered" evidence="1">
    <location>
        <begin position="898"/>
        <end position="933"/>
    </location>
</feature>
<dbReference type="SUPFAM" id="SSF56112">
    <property type="entry name" value="Protein kinase-like (PK-like)"/>
    <property type="match status" value="1"/>
</dbReference>
<organism evidence="4 5">
    <name type="scientific">Blattamonas nauphoetae</name>
    <dbReference type="NCBI Taxonomy" id="2049346"/>
    <lineage>
        <taxon>Eukaryota</taxon>
        <taxon>Metamonada</taxon>
        <taxon>Preaxostyla</taxon>
        <taxon>Oxymonadida</taxon>
        <taxon>Blattamonas</taxon>
    </lineage>
</organism>
<accession>A0ABQ9XCV5</accession>
<evidence type="ECO:0000313" key="5">
    <source>
        <dbReference type="Proteomes" id="UP001281761"/>
    </source>
</evidence>
<feature type="transmembrane region" description="Helical" evidence="2">
    <location>
        <begin position="830"/>
        <end position="852"/>
    </location>
</feature>
<feature type="compositionally biased region" description="Basic and acidic residues" evidence="1">
    <location>
        <begin position="921"/>
        <end position="932"/>
    </location>
</feature>
<keyword evidence="2" id="KW-1133">Transmembrane helix</keyword>
<evidence type="ECO:0000256" key="1">
    <source>
        <dbReference type="SAM" id="MobiDB-lite"/>
    </source>
</evidence>
<dbReference type="InterPro" id="IPR001245">
    <property type="entry name" value="Ser-Thr/Tyr_kinase_cat_dom"/>
</dbReference>
<dbReference type="InterPro" id="IPR011009">
    <property type="entry name" value="Kinase-like_dom_sf"/>
</dbReference>
<keyword evidence="2" id="KW-0472">Membrane</keyword>
<reference evidence="4 5" key="1">
    <citation type="journal article" date="2022" name="bioRxiv">
        <title>Genomics of Preaxostyla Flagellates Illuminates Evolutionary Transitions and the Path Towards Mitochondrial Loss.</title>
        <authorList>
            <person name="Novak L.V.F."/>
            <person name="Treitli S.C."/>
            <person name="Pyrih J."/>
            <person name="Halakuc P."/>
            <person name="Pipaliya S.V."/>
            <person name="Vacek V."/>
            <person name="Brzon O."/>
            <person name="Soukal P."/>
            <person name="Eme L."/>
            <person name="Dacks J.B."/>
            <person name="Karnkowska A."/>
            <person name="Elias M."/>
            <person name="Hampl V."/>
        </authorList>
    </citation>
    <scope>NUCLEOTIDE SEQUENCE [LARGE SCALE GENOMIC DNA]</scope>
    <source>
        <strain evidence="4">NAU3</strain>
        <tissue evidence="4">Gut</tissue>
    </source>
</reference>
<comment type="caution">
    <text evidence="4">The sequence shown here is derived from an EMBL/GenBank/DDBJ whole genome shotgun (WGS) entry which is preliminary data.</text>
</comment>